<dbReference type="EMBL" id="JASMWN010000009">
    <property type="protein sequence ID" value="MDU9004736.1"/>
    <property type="molecule type" value="Genomic_DNA"/>
</dbReference>
<evidence type="ECO:0000313" key="7">
    <source>
        <dbReference type="Proteomes" id="UP001255416"/>
    </source>
</evidence>
<dbReference type="Proteomes" id="UP001255416">
    <property type="component" value="Unassembled WGS sequence"/>
</dbReference>
<dbReference type="RefSeq" id="WP_316776871.1">
    <property type="nucleotide sequence ID" value="NZ_JASMWN010000009.1"/>
</dbReference>
<protein>
    <submittedName>
        <fullName evidence="6">VirB3 family type IV secretion system protein</fullName>
    </submittedName>
</protein>
<reference evidence="7" key="1">
    <citation type="submission" date="2023-05" db="EMBL/GenBank/DDBJ databases">
        <title>Sedimentitalea sp. nov. JM2-8.</title>
        <authorList>
            <person name="Huang J."/>
        </authorList>
    </citation>
    <scope>NUCLEOTIDE SEQUENCE [LARGE SCALE GENOMIC DNA]</scope>
    <source>
        <strain evidence="7">KHS03</strain>
    </source>
</reference>
<proteinExistence type="predicted"/>
<keyword evidence="4 5" id="KW-0472">Membrane</keyword>
<evidence type="ECO:0000313" key="6">
    <source>
        <dbReference type="EMBL" id="MDU9004736.1"/>
    </source>
</evidence>
<keyword evidence="2 5" id="KW-0812">Transmembrane</keyword>
<keyword evidence="3 5" id="KW-1133">Transmembrane helix</keyword>
<keyword evidence="7" id="KW-1185">Reference proteome</keyword>
<organism evidence="6 7">
    <name type="scientific">Sedimentitalea todarodis</name>
    <dbReference type="NCBI Taxonomy" id="1631240"/>
    <lineage>
        <taxon>Bacteria</taxon>
        <taxon>Pseudomonadati</taxon>
        <taxon>Pseudomonadota</taxon>
        <taxon>Alphaproteobacteria</taxon>
        <taxon>Rhodobacterales</taxon>
        <taxon>Paracoccaceae</taxon>
        <taxon>Sedimentitalea</taxon>
    </lineage>
</organism>
<evidence type="ECO:0000256" key="5">
    <source>
        <dbReference type="SAM" id="Phobius"/>
    </source>
</evidence>
<comment type="subcellular location">
    <subcellularLocation>
        <location evidence="1">Membrane</location>
    </subcellularLocation>
</comment>
<dbReference type="InterPro" id="IPR007792">
    <property type="entry name" value="T4SS_VirB3/TrbD/AvhB"/>
</dbReference>
<comment type="caution">
    <text evidence="6">The sequence shown here is derived from an EMBL/GenBank/DDBJ whole genome shotgun (WGS) entry which is preliminary data.</text>
</comment>
<feature type="transmembrane region" description="Helical" evidence="5">
    <location>
        <begin position="41"/>
        <end position="58"/>
    </location>
</feature>
<feature type="transmembrane region" description="Helical" evidence="5">
    <location>
        <begin position="14"/>
        <end position="35"/>
    </location>
</feature>
<accession>A0ABU3VEZ4</accession>
<name>A0ABU3VEZ4_9RHOB</name>
<gene>
    <name evidence="6" type="ORF">QO231_12850</name>
</gene>
<evidence type="ECO:0000256" key="3">
    <source>
        <dbReference type="ARBA" id="ARBA00022989"/>
    </source>
</evidence>
<evidence type="ECO:0000256" key="4">
    <source>
        <dbReference type="ARBA" id="ARBA00023136"/>
    </source>
</evidence>
<dbReference type="Pfam" id="PF05101">
    <property type="entry name" value="VirB3"/>
    <property type="match status" value="1"/>
</dbReference>
<evidence type="ECO:0000256" key="2">
    <source>
        <dbReference type="ARBA" id="ARBA00022692"/>
    </source>
</evidence>
<sequence length="104" mass="11668">MNHDKLYLALTRPAMLFGVPMEAAFISVLIGGLAMIIGDSIAYLILIVPLLAISHFIVKRDQNAFRILFRFFDTGAKCRNRTHWGGSSSSPLRVQRKYSIEEIG</sequence>
<evidence type="ECO:0000256" key="1">
    <source>
        <dbReference type="ARBA" id="ARBA00004370"/>
    </source>
</evidence>